<dbReference type="GO" id="GO:0005634">
    <property type="term" value="C:nucleus"/>
    <property type="evidence" value="ECO:0007669"/>
    <property type="project" value="TreeGrafter"/>
</dbReference>
<evidence type="ECO:0000256" key="8">
    <source>
        <dbReference type="SAM" id="MobiDB-lite"/>
    </source>
</evidence>
<name>A0A9D4NEV4_DREPO</name>
<evidence type="ECO:0000256" key="6">
    <source>
        <dbReference type="ARBA" id="ARBA00022801"/>
    </source>
</evidence>
<dbReference type="PROSITE" id="PS50235">
    <property type="entry name" value="USP_3"/>
    <property type="match status" value="1"/>
</dbReference>
<keyword evidence="4" id="KW-0645">Protease</keyword>
<reference evidence="10" key="2">
    <citation type="submission" date="2020-11" db="EMBL/GenBank/DDBJ databases">
        <authorList>
            <person name="McCartney M.A."/>
            <person name="Auch B."/>
            <person name="Kono T."/>
            <person name="Mallez S."/>
            <person name="Becker A."/>
            <person name="Gohl D.M."/>
            <person name="Silverstein K.A.T."/>
            <person name="Koren S."/>
            <person name="Bechman K.B."/>
            <person name="Herman A."/>
            <person name="Abrahante J.E."/>
            <person name="Garbe J."/>
        </authorList>
    </citation>
    <scope>NUCLEOTIDE SEQUENCE</scope>
    <source>
        <strain evidence="10">Duluth1</strain>
        <tissue evidence="10">Whole animal</tissue>
    </source>
</reference>
<dbReference type="GO" id="GO:0005829">
    <property type="term" value="C:cytosol"/>
    <property type="evidence" value="ECO:0007669"/>
    <property type="project" value="TreeGrafter"/>
</dbReference>
<dbReference type="GO" id="GO:0016579">
    <property type="term" value="P:protein deubiquitination"/>
    <property type="evidence" value="ECO:0007669"/>
    <property type="project" value="InterPro"/>
</dbReference>
<dbReference type="PROSITE" id="PS00973">
    <property type="entry name" value="USP_2"/>
    <property type="match status" value="1"/>
</dbReference>
<comment type="similarity">
    <text evidence="2">Belongs to the peptidase C19 family.</text>
</comment>
<dbReference type="InterPro" id="IPR028889">
    <property type="entry name" value="USP"/>
</dbReference>
<feature type="domain" description="USP" evidence="9">
    <location>
        <begin position="1"/>
        <end position="424"/>
    </location>
</feature>
<dbReference type="GO" id="GO:0006508">
    <property type="term" value="P:proteolysis"/>
    <property type="evidence" value="ECO:0007669"/>
    <property type="project" value="UniProtKB-KW"/>
</dbReference>
<dbReference type="Pfam" id="PF00443">
    <property type="entry name" value="UCH"/>
    <property type="match status" value="1"/>
</dbReference>
<dbReference type="Gene3D" id="3.90.70.10">
    <property type="entry name" value="Cysteine proteinases"/>
    <property type="match status" value="1"/>
</dbReference>
<dbReference type="InterPro" id="IPR001394">
    <property type="entry name" value="Peptidase_C19_UCH"/>
</dbReference>
<dbReference type="InterPro" id="IPR050164">
    <property type="entry name" value="Peptidase_C19"/>
</dbReference>
<comment type="catalytic activity">
    <reaction evidence="1">
        <text>Thiol-dependent hydrolysis of ester, thioester, amide, peptide and isopeptide bonds formed by the C-terminal Gly of ubiquitin (a 76-residue protein attached to proteins as an intracellular targeting signal).</text>
        <dbReference type="EC" id="3.4.19.12"/>
    </reaction>
</comment>
<evidence type="ECO:0000256" key="5">
    <source>
        <dbReference type="ARBA" id="ARBA00022786"/>
    </source>
</evidence>
<sequence length="425" mass="48173">MNVILQAWAATPSVVRWLEEWLNKNKDNVGKGSLAPHLLHTLHVVNQVEDEPDDVHSPASIIGALRSHRWIISHEQQDAHELFNVLTTTLDEQSKSYPSTPSCFDLHALQMSQRSGSGGNQEPVPVPHMLRNRDNDSPFRMLIASQMECIDCKYRHPVRYDLNSTLSLAFPKTAWKSIKLESLLQKFITSEIVHNVECPGCRKVQQQKNKKLIKEGFIEDTPKSSCLKRHTIGKLPQCLCLHMQRTQWLDSGIPLKKYEHVVFPETLHMDDYVYTKCESRNGLLGGKALFGNTVVPLPTVSPLTSPTSGHLTLLRALNYDSRISTRGLSFQSTPPSPPTANQQSDINHNSPKSSQDYTFKLTSVVMHLGDVFSGHFVTYRRSLLRKRGEQFSSQWLCTSDHAVKEVSLEEVLATEAYMLFYERES</sequence>
<dbReference type="GO" id="GO:0004843">
    <property type="term" value="F:cysteine-type deubiquitinase activity"/>
    <property type="evidence" value="ECO:0007669"/>
    <property type="project" value="UniProtKB-EC"/>
</dbReference>
<dbReference type="InterPro" id="IPR038765">
    <property type="entry name" value="Papain-like_cys_pep_sf"/>
</dbReference>
<keyword evidence="7" id="KW-0788">Thiol protease</keyword>
<dbReference type="OrthoDB" id="2248014at2759"/>
<proteinExistence type="inferred from homology"/>
<protein>
    <recommendedName>
        <fullName evidence="3">ubiquitinyl hydrolase 1</fullName>
        <ecNumber evidence="3">3.4.19.12</ecNumber>
    </recommendedName>
</protein>
<comment type="caution">
    <text evidence="10">The sequence shown here is derived from an EMBL/GenBank/DDBJ whole genome shotgun (WGS) entry which is preliminary data.</text>
</comment>
<dbReference type="PANTHER" id="PTHR24006:SF888">
    <property type="entry name" value="UBIQUITIN CARBOXYL-TERMINAL HYDROLASE 30"/>
    <property type="match status" value="1"/>
</dbReference>
<accession>A0A9D4NEV4</accession>
<evidence type="ECO:0000313" key="10">
    <source>
        <dbReference type="EMBL" id="KAH3894140.1"/>
    </source>
</evidence>
<evidence type="ECO:0000313" key="11">
    <source>
        <dbReference type="Proteomes" id="UP000828390"/>
    </source>
</evidence>
<keyword evidence="5" id="KW-0833">Ubl conjugation pathway</keyword>
<evidence type="ECO:0000256" key="7">
    <source>
        <dbReference type="ARBA" id="ARBA00022807"/>
    </source>
</evidence>
<dbReference type="AlphaFoldDB" id="A0A9D4NEV4"/>
<evidence type="ECO:0000256" key="2">
    <source>
        <dbReference type="ARBA" id="ARBA00009085"/>
    </source>
</evidence>
<dbReference type="InterPro" id="IPR018200">
    <property type="entry name" value="USP_CS"/>
</dbReference>
<dbReference type="Proteomes" id="UP000828390">
    <property type="component" value="Unassembled WGS sequence"/>
</dbReference>
<gene>
    <name evidence="10" type="ORF">DPMN_018298</name>
</gene>
<organism evidence="10 11">
    <name type="scientific">Dreissena polymorpha</name>
    <name type="common">Zebra mussel</name>
    <name type="synonym">Mytilus polymorpha</name>
    <dbReference type="NCBI Taxonomy" id="45954"/>
    <lineage>
        <taxon>Eukaryota</taxon>
        <taxon>Metazoa</taxon>
        <taxon>Spiralia</taxon>
        <taxon>Lophotrochozoa</taxon>
        <taxon>Mollusca</taxon>
        <taxon>Bivalvia</taxon>
        <taxon>Autobranchia</taxon>
        <taxon>Heteroconchia</taxon>
        <taxon>Euheterodonta</taxon>
        <taxon>Imparidentia</taxon>
        <taxon>Neoheterodontei</taxon>
        <taxon>Myida</taxon>
        <taxon>Dreissenoidea</taxon>
        <taxon>Dreissenidae</taxon>
        <taxon>Dreissena</taxon>
    </lineage>
</organism>
<dbReference type="SUPFAM" id="SSF54001">
    <property type="entry name" value="Cysteine proteinases"/>
    <property type="match status" value="1"/>
</dbReference>
<evidence type="ECO:0000259" key="9">
    <source>
        <dbReference type="PROSITE" id="PS50235"/>
    </source>
</evidence>
<dbReference type="PANTHER" id="PTHR24006">
    <property type="entry name" value="UBIQUITIN CARBOXYL-TERMINAL HYDROLASE"/>
    <property type="match status" value="1"/>
</dbReference>
<evidence type="ECO:0000256" key="3">
    <source>
        <dbReference type="ARBA" id="ARBA00012759"/>
    </source>
</evidence>
<evidence type="ECO:0000256" key="4">
    <source>
        <dbReference type="ARBA" id="ARBA00022670"/>
    </source>
</evidence>
<keyword evidence="6" id="KW-0378">Hydrolase</keyword>
<keyword evidence="11" id="KW-1185">Reference proteome</keyword>
<dbReference type="CDD" id="cd02662">
    <property type="entry name" value="Peptidase_C19F"/>
    <property type="match status" value="1"/>
</dbReference>
<reference evidence="10" key="1">
    <citation type="journal article" date="2019" name="bioRxiv">
        <title>The Genome of the Zebra Mussel, Dreissena polymorpha: A Resource for Invasive Species Research.</title>
        <authorList>
            <person name="McCartney M.A."/>
            <person name="Auch B."/>
            <person name="Kono T."/>
            <person name="Mallez S."/>
            <person name="Zhang Y."/>
            <person name="Obille A."/>
            <person name="Becker A."/>
            <person name="Abrahante J.E."/>
            <person name="Garbe J."/>
            <person name="Badalamenti J.P."/>
            <person name="Herman A."/>
            <person name="Mangelson H."/>
            <person name="Liachko I."/>
            <person name="Sullivan S."/>
            <person name="Sone E.D."/>
            <person name="Koren S."/>
            <person name="Silverstein K.A.T."/>
            <person name="Beckman K.B."/>
            <person name="Gohl D.M."/>
        </authorList>
    </citation>
    <scope>NUCLEOTIDE SEQUENCE</scope>
    <source>
        <strain evidence="10">Duluth1</strain>
        <tissue evidence="10">Whole animal</tissue>
    </source>
</reference>
<evidence type="ECO:0000256" key="1">
    <source>
        <dbReference type="ARBA" id="ARBA00000707"/>
    </source>
</evidence>
<dbReference type="EC" id="3.4.19.12" evidence="3"/>
<dbReference type="EMBL" id="JAIWYP010000001">
    <property type="protein sequence ID" value="KAH3894140.1"/>
    <property type="molecule type" value="Genomic_DNA"/>
</dbReference>
<feature type="region of interest" description="Disordered" evidence="8">
    <location>
        <begin position="328"/>
        <end position="354"/>
    </location>
</feature>